<dbReference type="AlphaFoldDB" id="A0A8B8CAK0"/>
<dbReference type="GeneID" id="111117844"/>
<evidence type="ECO:0000313" key="2">
    <source>
        <dbReference type="RefSeq" id="XP_022312782.1"/>
    </source>
</evidence>
<keyword evidence="1" id="KW-1185">Reference proteome</keyword>
<evidence type="ECO:0000313" key="1">
    <source>
        <dbReference type="Proteomes" id="UP000694844"/>
    </source>
</evidence>
<name>A0A8B8CAK0_CRAVI</name>
<dbReference type="KEGG" id="cvn:111117844"/>
<accession>A0A8B8CAK0</accession>
<gene>
    <name evidence="2" type="primary">LOC111117844</name>
</gene>
<dbReference type="Proteomes" id="UP000694844">
    <property type="component" value="Chromosome 10"/>
</dbReference>
<dbReference type="RefSeq" id="XP_022312782.1">
    <property type="nucleotide sequence ID" value="XM_022457074.1"/>
</dbReference>
<proteinExistence type="predicted"/>
<dbReference type="OrthoDB" id="6195022at2759"/>
<sequence length="257" mass="29626">MPVKISHQYCIILALIAGIQDRSAEIVRPLGKASIQPTFLTVIDSAPPVSLYHVGFLAPPDTRAEFNGKHVNITKILESTHGDTFLYNAMVPGSHDNYDNWLTLTSSSTQEKLMLMFSYNYEERSQTYFIENQCQIGIEKLKKGILTEYKGTMKNCGEHDVIKEFFYVSLKNKTKQIVNIASRYPEYPEAIQEKYLRYVDTYRRNGTDNFYAFLNYHAMNVDDITLESLRFELWVSEKNAFQGDAVAGIRIWQFDII</sequence>
<reference evidence="2" key="1">
    <citation type="submission" date="2025-08" db="UniProtKB">
        <authorList>
            <consortium name="RefSeq"/>
        </authorList>
    </citation>
    <scope>IDENTIFICATION</scope>
    <source>
        <tissue evidence="2">Whole sample</tissue>
    </source>
</reference>
<protein>
    <submittedName>
        <fullName evidence="2">Uncharacterized protein LOC111117844</fullName>
    </submittedName>
</protein>
<organism evidence="1 2">
    <name type="scientific">Crassostrea virginica</name>
    <name type="common">Eastern oyster</name>
    <dbReference type="NCBI Taxonomy" id="6565"/>
    <lineage>
        <taxon>Eukaryota</taxon>
        <taxon>Metazoa</taxon>
        <taxon>Spiralia</taxon>
        <taxon>Lophotrochozoa</taxon>
        <taxon>Mollusca</taxon>
        <taxon>Bivalvia</taxon>
        <taxon>Autobranchia</taxon>
        <taxon>Pteriomorphia</taxon>
        <taxon>Ostreida</taxon>
        <taxon>Ostreoidea</taxon>
        <taxon>Ostreidae</taxon>
        <taxon>Crassostrea</taxon>
    </lineage>
</organism>